<protein>
    <submittedName>
        <fullName evidence="3">Uncharacterized protein</fullName>
    </submittedName>
</protein>
<feature type="coiled-coil region" evidence="1">
    <location>
        <begin position="63"/>
        <end position="97"/>
    </location>
</feature>
<feature type="compositionally biased region" description="Low complexity" evidence="2">
    <location>
        <begin position="182"/>
        <end position="191"/>
    </location>
</feature>
<comment type="caution">
    <text evidence="3">The sequence shown here is derived from an EMBL/GenBank/DDBJ whole genome shotgun (WGS) entry which is preliminary data.</text>
</comment>
<feature type="region of interest" description="Disordered" evidence="2">
    <location>
        <begin position="133"/>
        <end position="331"/>
    </location>
</feature>
<dbReference type="Proteomes" id="UP001140206">
    <property type="component" value="Chromosome 5"/>
</dbReference>
<evidence type="ECO:0000313" key="3">
    <source>
        <dbReference type="EMBL" id="KAJ4748438.1"/>
    </source>
</evidence>
<keyword evidence="4" id="KW-1185">Reference proteome</keyword>
<evidence type="ECO:0000313" key="4">
    <source>
        <dbReference type="Proteomes" id="UP001140206"/>
    </source>
</evidence>
<feature type="compositionally biased region" description="Polar residues" evidence="2">
    <location>
        <begin position="136"/>
        <end position="145"/>
    </location>
</feature>
<organism evidence="3 4">
    <name type="scientific">Rhynchospora pubera</name>
    <dbReference type="NCBI Taxonomy" id="906938"/>
    <lineage>
        <taxon>Eukaryota</taxon>
        <taxon>Viridiplantae</taxon>
        <taxon>Streptophyta</taxon>
        <taxon>Embryophyta</taxon>
        <taxon>Tracheophyta</taxon>
        <taxon>Spermatophyta</taxon>
        <taxon>Magnoliopsida</taxon>
        <taxon>Liliopsida</taxon>
        <taxon>Poales</taxon>
        <taxon>Cyperaceae</taxon>
        <taxon>Cyperoideae</taxon>
        <taxon>Rhynchosporeae</taxon>
        <taxon>Rhynchospora</taxon>
    </lineage>
</organism>
<dbReference type="PANTHER" id="PTHR36386">
    <property type="entry name" value="OS06G0683900 PROTEIN"/>
    <property type="match status" value="1"/>
</dbReference>
<feature type="compositionally biased region" description="Basic residues" evidence="2">
    <location>
        <begin position="292"/>
        <end position="301"/>
    </location>
</feature>
<accession>A0AAV8BYZ1</accession>
<dbReference type="EMBL" id="JAMFTS010000005">
    <property type="protein sequence ID" value="KAJ4748438.1"/>
    <property type="molecule type" value="Genomic_DNA"/>
</dbReference>
<dbReference type="PANTHER" id="PTHR36386:SF1">
    <property type="entry name" value="OS06G0683900 PROTEIN"/>
    <property type="match status" value="1"/>
</dbReference>
<gene>
    <name evidence="3" type="ORF">LUZ62_082843</name>
</gene>
<keyword evidence="1" id="KW-0175">Coiled coil</keyword>
<name>A0AAV8BYZ1_9POAL</name>
<dbReference type="AlphaFoldDB" id="A0AAV8BYZ1"/>
<feature type="compositionally biased region" description="Basic and acidic residues" evidence="2">
    <location>
        <begin position="152"/>
        <end position="161"/>
    </location>
</feature>
<evidence type="ECO:0000256" key="2">
    <source>
        <dbReference type="SAM" id="MobiDB-lite"/>
    </source>
</evidence>
<sequence>MSVLQYYNSTETPNTPKVWNNAAFDDPSLGSDGSAGMTGWSVLQPISVNRLDSFDYGVKKPTREDIEKEIEKTEREIERLTRRLEELRSKKASSFQKPGRVVPSKFKEVAKFKFETPVSNKSMQRGVSLGPLEIVQGSTQSSKKFGSNKPHGIKEENEKSQSWKQRGVSLGPLEIQQGLTQSSKKFGSSKSHGIKEEKGKSQSWKQRGVSLGPLEIHQGLTQSSKKPHGIKEEKGKSQPWKSDGPKVVSNFRPSRRGVSLGPTEISAIARKTPSKPKNTLEKIEEYSTSNRRLSRGTRKPRIVPSRYSLAPPKIVRDDMSKNGNGKKSPESVTKMAKLLPKIKAVRCTEQSPRDSGRAKRVADLIGRKPFFECEAGDHGVSSFQDLLQD</sequence>
<proteinExistence type="predicted"/>
<evidence type="ECO:0000256" key="1">
    <source>
        <dbReference type="SAM" id="Coils"/>
    </source>
</evidence>
<reference evidence="3" key="1">
    <citation type="submission" date="2022-08" db="EMBL/GenBank/DDBJ databases">
        <authorList>
            <person name="Marques A."/>
        </authorList>
    </citation>
    <scope>NUCLEOTIDE SEQUENCE</scope>
    <source>
        <strain evidence="3">RhyPub2mFocal</strain>
        <tissue evidence="3">Leaves</tissue>
    </source>
</reference>